<organism evidence="1 2">
    <name type="scientific">Flavonifractor plautii</name>
    <name type="common">Fusobacterium plautii</name>
    <dbReference type="NCBI Taxonomy" id="292800"/>
    <lineage>
        <taxon>Bacteria</taxon>
        <taxon>Bacillati</taxon>
        <taxon>Bacillota</taxon>
        <taxon>Clostridia</taxon>
        <taxon>Eubacteriales</taxon>
        <taxon>Oscillospiraceae</taxon>
        <taxon>Flavonifractor</taxon>
    </lineage>
</organism>
<accession>A0A174DRT0</accession>
<evidence type="ECO:0000313" key="2">
    <source>
        <dbReference type="Proteomes" id="UP000095746"/>
    </source>
</evidence>
<sequence>MKAVERSAIWPLGRAFPGSMALRKRISQGEMPTFSASRLMLDSRANSLWHTPKPRKAPAGGLLVYQPKPRMSVFW</sequence>
<reference evidence="1 2" key="1">
    <citation type="submission" date="2015-09" db="EMBL/GenBank/DDBJ databases">
        <authorList>
            <consortium name="Pathogen Informatics"/>
        </authorList>
    </citation>
    <scope>NUCLEOTIDE SEQUENCE [LARGE SCALE GENOMIC DNA]</scope>
    <source>
        <strain evidence="1 2">2789STDY5608854</strain>
    </source>
</reference>
<dbReference type="EMBL" id="CYZT01000064">
    <property type="protein sequence ID" value="CUO26570.1"/>
    <property type="molecule type" value="Genomic_DNA"/>
</dbReference>
<name>A0A174DRT0_FLAPL</name>
<gene>
    <name evidence="1" type="ORF">ERS852411_01246</name>
</gene>
<proteinExistence type="predicted"/>
<protein>
    <submittedName>
        <fullName evidence="1">Uncharacterized protein</fullName>
    </submittedName>
</protein>
<dbReference type="AlphaFoldDB" id="A0A174DRT0"/>
<evidence type="ECO:0000313" key="1">
    <source>
        <dbReference type="EMBL" id="CUO26570.1"/>
    </source>
</evidence>
<dbReference type="Proteomes" id="UP000095746">
    <property type="component" value="Unassembled WGS sequence"/>
</dbReference>